<dbReference type="GO" id="GO:0046983">
    <property type="term" value="F:protein dimerization activity"/>
    <property type="evidence" value="ECO:0007669"/>
    <property type="project" value="InterPro"/>
</dbReference>
<protein>
    <recommendedName>
        <fullName evidence="1">HAT C-terminal dimerisation domain-containing protein</fullName>
    </recommendedName>
</protein>
<dbReference type="Pfam" id="PF05699">
    <property type="entry name" value="Dimer_Tnp_hAT"/>
    <property type="match status" value="1"/>
</dbReference>
<dbReference type="InterPro" id="IPR008906">
    <property type="entry name" value="HATC_C_dom"/>
</dbReference>
<proteinExistence type="predicted"/>
<keyword evidence="3" id="KW-1185">Reference proteome</keyword>
<feature type="domain" description="HAT C-terminal dimerisation" evidence="1">
    <location>
        <begin position="56"/>
        <end position="119"/>
    </location>
</feature>
<dbReference type="InterPro" id="IPR012337">
    <property type="entry name" value="RNaseH-like_sf"/>
</dbReference>
<evidence type="ECO:0000313" key="2">
    <source>
        <dbReference type="EMBL" id="RZC64745.1"/>
    </source>
</evidence>
<dbReference type="GO" id="GO:0003677">
    <property type="term" value="F:DNA binding"/>
    <property type="evidence" value="ECO:0007669"/>
    <property type="project" value="InterPro"/>
</dbReference>
<sequence length="133" mass="15038">MASEMRGDFDKYWSTCSLLMSVAVVLDPRYKAKMVSSLYLEFAEFMKQNSNDQKTELENYLEEPCIKFPEGADESKFDVLSWWKSYGANYPTLAKMARDILVVPVSTVSPHSAFSGDNRYKNGSSHDGVRPAS</sequence>
<dbReference type="Proteomes" id="UP000316621">
    <property type="component" value="Chromosome 6"/>
</dbReference>
<gene>
    <name evidence="2" type="ORF">C5167_008443</name>
</gene>
<dbReference type="EMBL" id="CM010720">
    <property type="protein sequence ID" value="RZC64745.1"/>
    <property type="molecule type" value="Genomic_DNA"/>
</dbReference>
<dbReference type="SUPFAM" id="SSF53098">
    <property type="entry name" value="Ribonuclease H-like"/>
    <property type="match status" value="1"/>
</dbReference>
<dbReference type="PANTHER" id="PTHR23272:SF187">
    <property type="entry name" value="AC9 TRANSPOSASE-RELATED"/>
    <property type="match status" value="1"/>
</dbReference>
<dbReference type="Gramene" id="RZC64745">
    <property type="protein sequence ID" value="RZC64745"/>
    <property type="gene ID" value="C5167_008443"/>
</dbReference>
<name>A0A4Y7JYG1_PAPSO</name>
<organism evidence="2 3">
    <name type="scientific">Papaver somniferum</name>
    <name type="common">Opium poppy</name>
    <dbReference type="NCBI Taxonomy" id="3469"/>
    <lineage>
        <taxon>Eukaryota</taxon>
        <taxon>Viridiplantae</taxon>
        <taxon>Streptophyta</taxon>
        <taxon>Embryophyta</taxon>
        <taxon>Tracheophyta</taxon>
        <taxon>Spermatophyta</taxon>
        <taxon>Magnoliopsida</taxon>
        <taxon>Ranunculales</taxon>
        <taxon>Papaveraceae</taxon>
        <taxon>Papaveroideae</taxon>
        <taxon>Papaver</taxon>
    </lineage>
</organism>
<dbReference type="OMA" id="MASKMIY"/>
<evidence type="ECO:0000313" key="3">
    <source>
        <dbReference type="Proteomes" id="UP000316621"/>
    </source>
</evidence>
<accession>A0A4Y7JYG1</accession>
<reference evidence="2 3" key="1">
    <citation type="journal article" date="2018" name="Science">
        <title>The opium poppy genome and morphinan production.</title>
        <authorList>
            <person name="Guo L."/>
            <person name="Winzer T."/>
            <person name="Yang X."/>
            <person name="Li Y."/>
            <person name="Ning Z."/>
            <person name="He Z."/>
            <person name="Teodor R."/>
            <person name="Lu Y."/>
            <person name="Bowser T.A."/>
            <person name="Graham I.A."/>
            <person name="Ye K."/>
        </authorList>
    </citation>
    <scope>NUCLEOTIDE SEQUENCE [LARGE SCALE GENOMIC DNA]</scope>
    <source>
        <strain evidence="3">cv. HN1</strain>
        <tissue evidence="2">Leaves</tissue>
    </source>
</reference>
<dbReference type="PANTHER" id="PTHR23272">
    <property type="entry name" value="BED FINGER-RELATED"/>
    <property type="match status" value="1"/>
</dbReference>
<evidence type="ECO:0000259" key="1">
    <source>
        <dbReference type="Pfam" id="PF05699"/>
    </source>
</evidence>
<dbReference type="AlphaFoldDB" id="A0A4Y7JYG1"/>